<sequence length="856" mass="92005">MELEKESTSNSSNTSARSDSSVAGTDLVIAAVRAETAEGIEDPSESETSGKFESSNGGSGSAEESGGKGESRVAAAAIAGDSPGSDPIGWAVDKLLSRIVEENSTEQLIALLSEMTKKALILQHQLELSSTRNDELLKEIEQLKRNLDEERGKFSAAEPPSPPPPVGSIVYDGELPSDGRDGSSPSVGAVPQLNEIYEKHHIDREVRDMLRNSRKIRRPEQRQMVIDLFLEKVGHEQGKDVLAALKGLTDSTNSESKSAATGDARTNDDEKEDGDDDNDDCRINGVHSTKSMLLWLGDSSKNQNNNENSVAQRSLAALDDRLLAAHSKALDAYVNCVARDVKATAGSSERACRRDAMGIFDSVAAEGTVGMGKEAETLVKSARKLLKTGLDMLQGEVNQLRLAAQAANDEQRQALAWIGEMAQRSKDRENVPRSTGVRLRGDSFKKGGVKDAISSILGSIEVKSPGGGARFDSGGGENGKSILELIGKSAQDAGPSLTFEWSVAAAQRGHPESKSEKRRRLRSLGILAGLVYGCGLLVTSVAPLWLFGSNDNSDWTRPEMVTSSSVGGEVSGELRDFLNDPLVNTDREQTWQHRYSHKQLGDLTLTGNDKDEWAANYLYNLPGKGLGAIEGALNSDQQLALQYSNAIPDGTLRGTAGWSSNDGYFGKLSKLWNGGNGKAARYDIAGSTNNGELKHQLQAQWARDNDRAEAGIQAPITNPYGFLSKSGAEKFNPDWYTSYSRSLVDGGYDAKNPFGIEGGARLSSGGELEGRLTARAKPIDSVDAEYHVSARTRPDTSKGLWGWLTGFGKSPVELEHNAQIQYSNAPGSVMYANYEKRDGSAGHLRLGYGMTSDDSQ</sequence>
<evidence type="ECO:0000313" key="2">
    <source>
        <dbReference type="EMBL" id="EER03461.1"/>
    </source>
</evidence>
<feature type="region of interest" description="Disordered" evidence="1">
    <location>
        <begin position="1"/>
        <end position="88"/>
    </location>
</feature>
<accession>C5LIQ8</accession>
<organism evidence="3">
    <name type="scientific">Perkinsus marinus (strain ATCC 50983 / TXsc)</name>
    <dbReference type="NCBI Taxonomy" id="423536"/>
    <lineage>
        <taxon>Eukaryota</taxon>
        <taxon>Sar</taxon>
        <taxon>Alveolata</taxon>
        <taxon>Perkinsozoa</taxon>
        <taxon>Perkinsea</taxon>
        <taxon>Perkinsida</taxon>
        <taxon>Perkinsidae</taxon>
        <taxon>Perkinsus</taxon>
    </lineage>
</organism>
<dbReference type="OMA" id="RAARYCT"/>
<dbReference type="GeneID" id="9047622"/>
<dbReference type="EMBL" id="GG682243">
    <property type="protein sequence ID" value="EER03461.1"/>
    <property type="molecule type" value="Genomic_DNA"/>
</dbReference>
<feature type="region of interest" description="Disordered" evidence="1">
    <location>
        <begin position="149"/>
        <end position="189"/>
    </location>
</feature>
<reference evidence="2 3" key="1">
    <citation type="submission" date="2008-07" db="EMBL/GenBank/DDBJ databases">
        <authorList>
            <person name="El-Sayed N."/>
            <person name="Caler E."/>
            <person name="Inman J."/>
            <person name="Amedeo P."/>
            <person name="Hass B."/>
            <person name="Wortman J."/>
        </authorList>
    </citation>
    <scope>NUCLEOTIDE SEQUENCE [LARGE SCALE GENOMIC DNA]</scope>
    <source>
        <strain evidence="3">ATCC 50983 / TXsc</strain>
    </source>
</reference>
<feature type="compositionally biased region" description="Low complexity" evidence="1">
    <location>
        <begin position="8"/>
        <end position="21"/>
    </location>
</feature>
<dbReference type="Proteomes" id="UP000007800">
    <property type="component" value="Unassembled WGS sequence"/>
</dbReference>
<dbReference type="AlphaFoldDB" id="C5LIQ8"/>
<dbReference type="InParanoid" id="C5LIQ8"/>
<evidence type="ECO:0000313" key="3">
    <source>
        <dbReference type="Proteomes" id="UP000007800"/>
    </source>
</evidence>
<feature type="compositionally biased region" description="Low complexity" evidence="1">
    <location>
        <begin position="53"/>
        <end position="64"/>
    </location>
</feature>
<proteinExistence type="predicted"/>
<feature type="compositionally biased region" description="Acidic residues" evidence="1">
    <location>
        <begin position="269"/>
        <end position="279"/>
    </location>
</feature>
<protein>
    <submittedName>
        <fullName evidence="2">Uncharacterized protein</fullName>
    </submittedName>
</protein>
<feature type="region of interest" description="Disordered" evidence="1">
    <location>
        <begin position="251"/>
        <end position="283"/>
    </location>
</feature>
<evidence type="ECO:0000256" key="1">
    <source>
        <dbReference type="SAM" id="MobiDB-lite"/>
    </source>
</evidence>
<gene>
    <name evidence="2" type="ORF">Pmar_PMAR014680</name>
</gene>
<name>C5LIQ8_PERM5</name>
<dbReference type="RefSeq" id="XP_002771645.1">
    <property type="nucleotide sequence ID" value="XM_002771599.1"/>
</dbReference>
<keyword evidence="3" id="KW-1185">Reference proteome</keyword>